<accession>A0A2H0A476</accession>
<name>A0A2H0A476_9BACT</name>
<dbReference type="InterPro" id="IPR016134">
    <property type="entry name" value="Dockerin_dom"/>
</dbReference>
<dbReference type="SUPFAM" id="SSF50969">
    <property type="entry name" value="YVTN repeat-like/Quinoprotein amine dehydrogenase"/>
    <property type="match status" value="1"/>
</dbReference>
<dbReference type="InterPro" id="IPR002102">
    <property type="entry name" value="Cohesin_dom"/>
</dbReference>
<dbReference type="InterPro" id="IPR011049">
    <property type="entry name" value="Serralysin-like_metalloprot_C"/>
</dbReference>
<dbReference type="InterPro" id="IPR032812">
    <property type="entry name" value="SbsA_Ig"/>
</dbReference>
<keyword evidence="3" id="KW-0472">Membrane</keyword>
<dbReference type="InterPro" id="IPR013229">
    <property type="entry name" value="PEGA"/>
</dbReference>
<dbReference type="InterPro" id="IPR013211">
    <property type="entry name" value="LVIVD"/>
</dbReference>
<reference evidence="5 6" key="1">
    <citation type="submission" date="2017-09" db="EMBL/GenBank/DDBJ databases">
        <title>Depth-based differentiation of microbial function through sediment-hosted aquifers and enrichment of novel symbionts in the deep terrestrial subsurface.</title>
        <authorList>
            <person name="Probst A.J."/>
            <person name="Ladd B."/>
            <person name="Jarett J.K."/>
            <person name="Geller-Mcgrath D.E."/>
            <person name="Sieber C.M."/>
            <person name="Emerson J.B."/>
            <person name="Anantharaman K."/>
            <person name="Thomas B.C."/>
            <person name="Malmstrom R."/>
            <person name="Stieglmeier M."/>
            <person name="Klingl A."/>
            <person name="Woyke T."/>
            <person name="Ryan C.M."/>
            <person name="Banfield J.F."/>
        </authorList>
    </citation>
    <scope>NUCLEOTIDE SEQUENCE [LARGE SCALE GENOMIC DNA]</scope>
    <source>
        <strain evidence="5">CG23_combo_of_CG06-09_8_20_14_all_40_23</strain>
    </source>
</reference>
<gene>
    <name evidence="5" type="ORF">COX18_07455</name>
</gene>
<dbReference type="EMBL" id="PCSH01000131">
    <property type="protein sequence ID" value="PIP40243.1"/>
    <property type="molecule type" value="Genomic_DNA"/>
</dbReference>
<dbReference type="InterPro" id="IPR008969">
    <property type="entry name" value="CarboxyPept-like_regulatory"/>
</dbReference>
<protein>
    <recommendedName>
        <fullName evidence="4">Dockerin domain-containing protein</fullName>
    </recommendedName>
</protein>
<dbReference type="CDD" id="cd08547">
    <property type="entry name" value="Type_II_cohesin"/>
    <property type="match status" value="2"/>
</dbReference>
<dbReference type="Pfam" id="PF13205">
    <property type="entry name" value="Big_5"/>
    <property type="match status" value="1"/>
</dbReference>
<feature type="domain" description="Dockerin" evidence="4">
    <location>
        <begin position="1014"/>
        <end position="1091"/>
    </location>
</feature>
<dbReference type="Pfam" id="PF00963">
    <property type="entry name" value="Cohesin"/>
    <property type="match status" value="1"/>
</dbReference>
<dbReference type="SUPFAM" id="SSF49384">
    <property type="entry name" value="Carbohydrate-binding domain"/>
    <property type="match status" value="2"/>
</dbReference>
<feature type="region of interest" description="Disordered" evidence="2">
    <location>
        <begin position="1588"/>
        <end position="1652"/>
    </location>
</feature>
<dbReference type="GO" id="GO:0000272">
    <property type="term" value="P:polysaccharide catabolic process"/>
    <property type="evidence" value="ECO:0007669"/>
    <property type="project" value="InterPro"/>
</dbReference>
<keyword evidence="1" id="KW-0732">Signal</keyword>
<evidence type="ECO:0000313" key="5">
    <source>
        <dbReference type="EMBL" id="PIP40243.1"/>
    </source>
</evidence>
<dbReference type="Proteomes" id="UP000231067">
    <property type="component" value="Unassembled WGS sequence"/>
</dbReference>
<dbReference type="InterPro" id="IPR011044">
    <property type="entry name" value="Quino_amine_DH_bsu"/>
</dbReference>
<comment type="caution">
    <text evidence="5">The sequence shown here is derived from an EMBL/GenBank/DDBJ whole genome shotgun (WGS) entry which is preliminary data.</text>
</comment>
<dbReference type="GO" id="GO:0030246">
    <property type="term" value="F:carbohydrate binding"/>
    <property type="evidence" value="ECO:0007669"/>
    <property type="project" value="InterPro"/>
</dbReference>
<dbReference type="SUPFAM" id="SSF49464">
    <property type="entry name" value="Carboxypeptidase regulatory domain-like"/>
    <property type="match status" value="1"/>
</dbReference>
<dbReference type="SUPFAM" id="SSF101967">
    <property type="entry name" value="Adhesin YadA, collagen-binding domain"/>
    <property type="match status" value="1"/>
</dbReference>
<dbReference type="Gene3D" id="2.60.40.4070">
    <property type="match status" value="1"/>
</dbReference>
<dbReference type="InterPro" id="IPR036439">
    <property type="entry name" value="Dockerin_dom_sf"/>
</dbReference>
<proteinExistence type="predicted"/>
<sequence>MNTDNKRKNISVHLCPSASICVHLRLSSYPTVKVRIRKTKGDPVKMPNKSLHHVMTMLIISTLICFSTAAHALEIRKQPAGNAGDNNPVSFKFSGVNTEEPLTKKNRQSIPRAEVSSLYNTEDGMRIYANGIDVCSSEYAIVGGRKNPVGMDLSDIAGWPDITVNSGEVGIDPTLGRFKFSQGSAGTMTIAGKYTNSGESYCGVYTNGNYAYLAEGSKGMYSLDISNPQSPRRVGMYSLSGIINGIAGDSKYAYLYSYQSDFQSTSVRIIDVSNPGTLTTLGNFGISSKVYDIYPSGKFVFVAHIRGLRVIDVSDPTKPATRGTYEQDTRNTVYGVFVQGNYAYLAHATIGLKILDVSDPSNLKEAGQVKLTSVKAGAQANAVYVSGNYAYISYGAGGLQIIDVSNPSAPILVGKYDENMLDESVYRTIVQGNYAYTVSYKKDPVLFNLYVLRVIDISNPKLPKLIQKYIENSGKPLPDTYAISINKGLALVTDGSNAMRALKIPMPPEFPVGSVTVDYNFVPGPLSITLTSPNGDEILSGTASNNVTWSIKGGVPPYKVSLYYSTDKGQTFDNTIATNTTLSFYPWVVPGTNTLHLRVKAVVTDSNNATANDMSDGDVQIDFIPPTVTGTNILDRERDIAVDKPLIIDFSEPMNQVITQQAFSISPDISNKIFVWSENKKQLTMNSNGFSENANYTCIISTGARDISLPGNRLQEAYRFSFKTVIPPPGSISVTTNVENTQVYLDGILVGTGSITINDVVVGTHTLSIQKINYNPFVSVVFVQTKQNTNIYATLTPSVQTALLLNVPSGDVGVGETFTITVRAEQITKLTNMDLFMNFDPELLDVVEIKDTAFIPKIVSKLDSGAISYAAGVMSGNITGNGTIAEIIFMAKKKGNAVLSFDFNQNANRKTSLVAGTRSIPFIAEPKNIIIAEFGQVSGFVVIDIPRVGTYSGICIDVKDTKLATTADTTGYFLLKRIPPGKVNIRANGPGLSPNSWNGIEVIGQQQVTIPGTLTLINGDANGDGMVNTIDFGRLREAYFKTKVDAGWMDTGILAKNGYINTDFDGDNKVNMVDFVILRDNYFKAVGQPSPMRSESFAPMLVETGLVHVQTARLFLELPQDMSKIKVNAEFPVNIKVEGVSSLTGMDFFLSFDPTVLAVNRTKGDDAFLPKIASDIKNITGFVSHAAGLMEGTANGNGTIATVYFTLRKRQNTKLEFLQDTAKNHKTMMMSTGRKVMPFTTESVMIVFDGTKTIATGATTTAIGTNATAIKTGNVTIGTSATVVKTGTITVGSMTLIASLKPDGMSYGIFLKDNYAYMSCDSAGLQIVDVSQPASPILVGKYNTASSCRDTVVLNNYAFVAAGPKGLIVLDVSNVNKPALISNMAIDGFCYDVAISGNYAYLAAGANGLQIVDISKPQTPSKLGKYNTNGISRGVCVRDGYVFVADDGNGLVVIDVSNPYGPKLVGKYNTSGSAYDIWLAGKYAYIANYSGGLQIVDISNPAKPVKAGSYKTNGFAWDVMVRDNLAFVVCEASGLFVLDVSNPAQPTLMAKQDTNGKAFGVSVRDSYIFVADDYQGLKVIKVEGLGQGTGDENNGQGTVNSGKQTDMKWNGDNGRGSVTSTTVAKPMDVNKHDDNDRIQTGAGEQGKGTASIDSRTDMGMIIIDDNINNVDGSDGAIVGGSPSGSGIPILPIDDGEVSPVDEYGQWSLSLTASANGQQGSILLGVDSYGSTDGFDQWADLPLPPPSQGQYIQIYLPHPEWGLVFSKFMQDMRQMKPEEKYLFEVQTNMPAGTEINLTMENMVGTRKGYEIMLTDTESGQVWDLCTVGIGEVAPLALISVRSVVGTGLVPVRFKSDSDGLRQFSLSVKSPIISQWFGSGWHMISTPVKSPSVGVMGYDKINYIYEYNQADYTQVYSEMGLGKGYWLGLLEEATINLDLPKEVVPSSSEFTIPLQTGWNMIGCPFNFIPDWSKVVIEKNGVRKGLKEAVEAGLVMDVLYGYEDGNYKLADGIKPWNGYWFAAIADCNLIVPNIPTTSSITTNSLQLSPQKASIDTWQVGLHITAGGYEDKANYGPRFGISRNSSPGLDASDRPEPPEPQGDFVTLYFTHPEEGVFNRFDWDMRPPGSTTTWEFEVKTNLSGKVVAMKWDKEYLPAGYCLMLIDTDSQTSMVMDTENGYTYTCPQGTGLSVRHFMVRAIRQETAGGQVGKVGDFSYLRIYPNPTTREHMRFDFSGKATIKIFTLSGELVRTLTDVDGTEVKWDLTNSDGQTVASGVYLYMISNADSKRSGKLAVIR</sequence>
<dbReference type="NCBIfam" id="TIGR04183">
    <property type="entry name" value="Por_Secre_tail"/>
    <property type="match status" value="1"/>
</dbReference>
<dbReference type="Gene3D" id="2.60.40.680">
    <property type="match status" value="2"/>
</dbReference>
<evidence type="ECO:0000256" key="1">
    <source>
        <dbReference type="ARBA" id="ARBA00022729"/>
    </source>
</evidence>
<feature type="transmembrane region" description="Helical" evidence="3">
    <location>
        <begin position="54"/>
        <end position="73"/>
    </location>
</feature>
<keyword evidence="3" id="KW-1133">Transmembrane helix</keyword>
<feature type="compositionally biased region" description="Basic and acidic residues" evidence="2">
    <location>
        <begin position="1628"/>
        <end position="1637"/>
    </location>
</feature>
<feature type="compositionally biased region" description="Polar residues" evidence="2">
    <location>
        <begin position="1590"/>
        <end position="1604"/>
    </location>
</feature>
<dbReference type="SUPFAM" id="SSF101908">
    <property type="entry name" value="Putative isomerase YbhE"/>
    <property type="match status" value="1"/>
</dbReference>
<organism evidence="5 6">
    <name type="scientific">Candidatus Desantisbacteria bacterium CG23_combo_of_CG06-09_8_20_14_all_40_23</name>
    <dbReference type="NCBI Taxonomy" id="1974550"/>
    <lineage>
        <taxon>Bacteria</taxon>
        <taxon>Candidatus Desantisiibacteriota</taxon>
    </lineage>
</organism>
<dbReference type="Gene3D" id="2.150.10.10">
    <property type="entry name" value="Serralysin-like metalloprotease, C-terminal"/>
    <property type="match status" value="1"/>
</dbReference>
<evidence type="ECO:0000313" key="6">
    <source>
        <dbReference type="Proteomes" id="UP000231067"/>
    </source>
</evidence>
<evidence type="ECO:0000259" key="4">
    <source>
        <dbReference type="PROSITE" id="PS51766"/>
    </source>
</evidence>
<keyword evidence="3" id="KW-0812">Transmembrane</keyword>
<dbReference type="Gene3D" id="2.60.40.4130">
    <property type="match status" value="1"/>
</dbReference>
<dbReference type="InterPro" id="IPR008965">
    <property type="entry name" value="CBM2/CBM3_carb-bd_dom_sf"/>
</dbReference>
<evidence type="ECO:0000256" key="2">
    <source>
        <dbReference type="SAM" id="MobiDB-lite"/>
    </source>
</evidence>
<dbReference type="SUPFAM" id="SSF63446">
    <property type="entry name" value="Type I dockerin domain"/>
    <property type="match status" value="1"/>
</dbReference>
<dbReference type="PROSITE" id="PS51766">
    <property type="entry name" value="DOCKERIN"/>
    <property type="match status" value="1"/>
</dbReference>
<dbReference type="Pfam" id="PF08308">
    <property type="entry name" value="PEGA"/>
    <property type="match status" value="1"/>
</dbReference>
<dbReference type="Pfam" id="PF08309">
    <property type="entry name" value="LVIVD"/>
    <property type="match status" value="12"/>
</dbReference>
<dbReference type="InterPro" id="IPR026444">
    <property type="entry name" value="Secre_tail"/>
</dbReference>
<evidence type="ECO:0000256" key="3">
    <source>
        <dbReference type="SAM" id="Phobius"/>
    </source>
</evidence>